<feature type="region of interest" description="Disordered" evidence="1">
    <location>
        <begin position="211"/>
        <end position="231"/>
    </location>
</feature>
<reference evidence="3" key="1">
    <citation type="journal article" date="2019" name="Int. J. Syst. Evol. Microbiol.">
        <title>The Global Catalogue of Microorganisms (GCM) 10K type strain sequencing project: providing services to taxonomists for standard genome sequencing and annotation.</title>
        <authorList>
            <consortium name="The Broad Institute Genomics Platform"/>
            <consortium name="The Broad Institute Genome Sequencing Center for Infectious Disease"/>
            <person name="Wu L."/>
            <person name="Ma J."/>
        </authorList>
    </citation>
    <scope>NUCLEOTIDE SEQUENCE [LARGE SCALE GENOMIC DNA]</scope>
    <source>
        <strain evidence="3">JCM 15896</strain>
    </source>
</reference>
<comment type="caution">
    <text evidence="2">The sequence shown here is derived from an EMBL/GenBank/DDBJ whole genome shotgun (WGS) entry which is preliminary data.</text>
</comment>
<protein>
    <recommendedName>
        <fullName evidence="4">Lipo-like protein</fullName>
    </recommendedName>
</protein>
<dbReference type="Gene3D" id="3.90.1720.10">
    <property type="entry name" value="endopeptidase domain like (from Nostoc punctiforme)"/>
    <property type="match status" value="1"/>
</dbReference>
<name>A0ABP3WMD3_9ALTE</name>
<organism evidence="2 3">
    <name type="scientific">Aliiglaciecola litoralis</name>
    <dbReference type="NCBI Taxonomy" id="582857"/>
    <lineage>
        <taxon>Bacteria</taxon>
        <taxon>Pseudomonadati</taxon>
        <taxon>Pseudomonadota</taxon>
        <taxon>Gammaproteobacteria</taxon>
        <taxon>Alteromonadales</taxon>
        <taxon>Alteromonadaceae</taxon>
        <taxon>Aliiglaciecola</taxon>
    </lineage>
</organism>
<dbReference type="SUPFAM" id="SSF54001">
    <property type="entry name" value="Cysteine proteinases"/>
    <property type="match status" value="1"/>
</dbReference>
<evidence type="ECO:0000313" key="3">
    <source>
        <dbReference type="Proteomes" id="UP001500359"/>
    </source>
</evidence>
<dbReference type="InterPro" id="IPR038765">
    <property type="entry name" value="Papain-like_cys_pep_sf"/>
</dbReference>
<dbReference type="Proteomes" id="UP001500359">
    <property type="component" value="Unassembled WGS sequence"/>
</dbReference>
<evidence type="ECO:0000313" key="2">
    <source>
        <dbReference type="EMBL" id="GAA0852949.1"/>
    </source>
</evidence>
<evidence type="ECO:0008006" key="4">
    <source>
        <dbReference type="Google" id="ProtNLM"/>
    </source>
</evidence>
<gene>
    <name evidence="2" type="ORF">GCM10009114_04430</name>
</gene>
<dbReference type="EMBL" id="BAAAFD010000001">
    <property type="protein sequence ID" value="GAA0852949.1"/>
    <property type="molecule type" value="Genomic_DNA"/>
</dbReference>
<evidence type="ECO:0000256" key="1">
    <source>
        <dbReference type="SAM" id="MobiDB-lite"/>
    </source>
</evidence>
<feature type="compositionally biased region" description="Polar residues" evidence="1">
    <location>
        <begin position="221"/>
        <end position="231"/>
    </location>
</feature>
<keyword evidence="3" id="KW-1185">Reference proteome</keyword>
<accession>A0ABP3WMD3</accession>
<sequence length="231" mass="25828">MIDGVSRVSTAIKYLTQSTWSHATLCINDQRDNDAPNGDQILLLEADVVEGVRTVPLSFYSDQGTRLCRPVGLKPVDIDAVVEFAKTKLGDQYDTKNVIDLARFLIQTPPVPVGWRKRMLTLGSGDPTRAICSSLLAQCFQSVKYPILPDKIAHPEEQKGWFFQSRHHSLFVPRDFDLSPYFAIIKPTIEQQFDPYGIAWTDMIDEKNSSKISPPNHLNLGESNAAATPKL</sequence>
<proteinExistence type="predicted"/>